<evidence type="ECO:0000313" key="12">
    <source>
        <dbReference type="WBParaSite" id="scaffold3184_cov160.g6152"/>
    </source>
</evidence>
<proteinExistence type="inferred from homology"/>
<protein>
    <submittedName>
        <fullName evidence="12">LITAF domain-containing protein</fullName>
    </submittedName>
</protein>
<name>A0A915M9A4_MELJA</name>
<evidence type="ECO:0000256" key="3">
    <source>
        <dbReference type="ARBA" id="ARBA00004630"/>
    </source>
</evidence>
<keyword evidence="6" id="KW-0862">Zinc</keyword>
<feature type="region of interest" description="Disordered" evidence="8">
    <location>
        <begin position="134"/>
        <end position="159"/>
    </location>
</feature>
<evidence type="ECO:0000256" key="5">
    <source>
        <dbReference type="ARBA" id="ARBA00022723"/>
    </source>
</evidence>
<dbReference type="InterPro" id="IPR037519">
    <property type="entry name" value="LITAF_fam"/>
</dbReference>
<keyword evidence="9" id="KW-1133">Transmembrane helix</keyword>
<keyword evidence="9" id="KW-0812">Transmembrane</keyword>
<dbReference type="Pfam" id="PF10601">
    <property type="entry name" value="zf-LITAF-like"/>
    <property type="match status" value="1"/>
</dbReference>
<evidence type="ECO:0000256" key="8">
    <source>
        <dbReference type="SAM" id="MobiDB-lite"/>
    </source>
</evidence>
<feature type="compositionally biased region" description="Pro residues" evidence="8">
    <location>
        <begin position="142"/>
        <end position="159"/>
    </location>
</feature>
<organism evidence="11 12">
    <name type="scientific">Meloidogyne javanica</name>
    <name type="common">Root-knot nematode worm</name>
    <dbReference type="NCBI Taxonomy" id="6303"/>
    <lineage>
        <taxon>Eukaryota</taxon>
        <taxon>Metazoa</taxon>
        <taxon>Ecdysozoa</taxon>
        <taxon>Nematoda</taxon>
        <taxon>Chromadorea</taxon>
        <taxon>Rhabditida</taxon>
        <taxon>Tylenchina</taxon>
        <taxon>Tylenchomorpha</taxon>
        <taxon>Tylenchoidea</taxon>
        <taxon>Meloidogynidae</taxon>
        <taxon>Meloidogyninae</taxon>
        <taxon>Meloidogyne</taxon>
        <taxon>Meloidogyne incognita group</taxon>
    </lineage>
</organism>
<dbReference type="PANTHER" id="PTHR23292:SF6">
    <property type="entry name" value="FI16602P1-RELATED"/>
    <property type="match status" value="1"/>
</dbReference>
<reference evidence="12" key="1">
    <citation type="submission" date="2022-11" db="UniProtKB">
        <authorList>
            <consortium name="WormBaseParasite"/>
        </authorList>
    </citation>
    <scope>IDENTIFICATION</scope>
</reference>
<keyword evidence="11" id="KW-1185">Reference proteome</keyword>
<sequence length="159" mass="18022">MGQTVSHQYGGIYGPDPQMAICPKCGEYTLTRVTYVMGPVAWCMVFMFAFISLFACCFVFPIIFLPFILNFWKDAEHRCSVCNTYIGKFIREYEDYRYGYGYGRRRTVVVIQPPIPPRQSPQPQVQPVILAPAAPGQAYTPPTSPPPYPPTSPPPYPRK</sequence>
<dbReference type="GO" id="GO:0005765">
    <property type="term" value="C:lysosomal membrane"/>
    <property type="evidence" value="ECO:0007669"/>
    <property type="project" value="UniProtKB-SubCell"/>
</dbReference>
<accession>A0A915M9A4</accession>
<dbReference type="PROSITE" id="PS51837">
    <property type="entry name" value="LITAF"/>
    <property type="match status" value="1"/>
</dbReference>
<dbReference type="GO" id="GO:0031902">
    <property type="term" value="C:late endosome membrane"/>
    <property type="evidence" value="ECO:0007669"/>
    <property type="project" value="UniProtKB-SubCell"/>
</dbReference>
<keyword evidence="5" id="KW-0479">Metal-binding</keyword>
<dbReference type="SMART" id="SM00714">
    <property type="entry name" value="LITAF"/>
    <property type="match status" value="1"/>
</dbReference>
<evidence type="ECO:0000256" key="6">
    <source>
        <dbReference type="ARBA" id="ARBA00022833"/>
    </source>
</evidence>
<dbReference type="Proteomes" id="UP000887561">
    <property type="component" value="Unplaced"/>
</dbReference>
<evidence type="ECO:0000313" key="11">
    <source>
        <dbReference type="Proteomes" id="UP000887561"/>
    </source>
</evidence>
<evidence type="ECO:0000256" key="7">
    <source>
        <dbReference type="ARBA" id="ARBA00023136"/>
    </source>
</evidence>
<dbReference type="GO" id="GO:0008270">
    <property type="term" value="F:zinc ion binding"/>
    <property type="evidence" value="ECO:0007669"/>
    <property type="project" value="TreeGrafter"/>
</dbReference>
<evidence type="ECO:0000256" key="1">
    <source>
        <dbReference type="ARBA" id="ARBA00004414"/>
    </source>
</evidence>
<dbReference type="InterPro" id="IPR006629">
    <property type="entry name" value="LITAF"/>
</dbReference>
<dbReference type="WBParaSite" id="scaffold3184_cov160.g6152">
    <property type="protein sequence ID" value="scaffold3184_cov160.g6152"/>
    <property type="gene ID" value="scaffold3184_cov160.g6152"/>
</dbReference>
<evidence type="ECO:0000256" key="2">
    <source>
        <dbReference type="ARBA" id="ARBA00004481"/>
    </source>
</evidence>
<feature type="domain" description="LITAF" evidence="10">
    <location>
        <begin position="1"/>
        <end position="91"/>
    </location>
</feature>
<keyword evidence="7 9" id="KW-0472">Membrane</keyword>
<evidence type="ECO:0000256" key="4">
    <source>
        <dbReference type="ARBA" id="ARBA00005975"/>
    </source>
</evidence>
<dbReference type="AlphaFoldDB" id="A0A915M9A4"/>
<evidence type="ECO:0000256" key="9">
    <source>
        <dbReference type="SAM" id="Phobius"/>
    </source>
</evidence>
<comment type="subcellular location">
    <subcellularLocation>
        <location evidence="2">Endosome membrane</location>
        <topology evidence="2">Peripheral membrane protein</topology>
    </subcellularLocation>
    <subcellularLocation>
        <location evidence="1">Late endosome membrane</location>
    </subcellularLocation>
    <subcellularLocation>
        <location evidence="3">Lysosome membrane</location>
        <topology evidence="3">Peripheral membrane protein</topology>
        <orientation evidence="3">Cytoplasmic side</orientation>
    </subcellularLocation>
</comment>
<comment type="similarity">
    <text evidence="4">Belongs to the CDIP1/LITAF family.</text>
</comment>
<feature type="transmembrane region" description="Helical" evidence="9">
    <location>
        <begin position="39"/>
        <end position="68"/>
    </location>
</feature>
<evidence type="ECO:0000259" key="10">
    <source>
        <dbReference type="PROSITE" id="PS51837"/>
    </source>
</evidence>
<dbReference type="PANTHER" id="PTHR23292">
    <property type="entry name" value="LIPOPOLYSACCHARIDE-INDUCED TUMOR NECROSIS FACTOR-ALPHA FACTOR"/>
    <property type="match status" value="1"/>
</dbReference>